<protein>
    <submittedName>
        <fullName evidence="1">Uncharacterized protein</fullName>
    </submittedName>
</protein>
<dbReference type="AlphaFoldDB" id="A0A0J7IE86"/>
<gene>
    <name evidence="1" type="ORF">ACM46_11015</name>
</gene>
<accession>A0A0J7IE86</accession>
<dbReference type="Proteomes" id="UP000036261">
    <property type="component" value="Unassembled WGS sequence"/>
</dbReference>
<proteinExistence type="predicted"/>
<name>A0A0J7IE86_9FLAO</name>
<sequence>MMYISMLCVLKLNLKPLFVYKKLMCFYKIIDIFIVLSLKKYKIDNRLNASILDLIKQKIRNAMHSNRFLGYF</sequence>
<comment type="caution">
    <text evidence="1">The sequence shown here is derived from an EMBL/GenBank/DDBJ whole genome shotgun (WGS) entry which is preliminary data.</text>
</comment>
<dbReference type="PATRIC" id="fig|558151.6.peg.2328"/>
<reference evidence="1 2" key="1">
    <citation type="journal article" date="2013" name="Int. J. Syst. Evol. Microbiol.">
        <title>Chryseobacterium angstadtii sp. nov., isolated from a newt tank.</title>
        <authorList>
            <person name="Kirk K.E."/>
            <person name="Hoffman J.A."/>
            <person name="Smith K.A."/>
            <person name="Strahan B.L."/>
            <person name="Failor K.C."/>
            <person name="Krebs J.E."/>
            <person name="Gale A.N."/>
            <person name="Do T.D."/>
            <person name="Sontag T.C."/>
            <person name="Batties A.M."/>
            <person name="Mistiszyn K."/>
            <person name="Newman J.D."/>
        </authorList>
    </citation>
    <scope>NUCLEOTIDE SEQUENCE [LARGE SCALE GENOMIC DNA]</scope>
    <source>
        <strain evidence="1 2">KM</strain>
    </source>
</reference>
<organism evidence="1 2">
    <name type="scientific">Chryseobacterium angstadtii</name>
    <dbReference type="NCBI Taxonomy" id="558151"/>
    <lineage>
        <taxon>Bacteria</taxon>
        <taxon>Pseudomonadati</taxon>
        <taxon>Bacteroidota</taxon>
        <taxon>Flavobacteriia</taxon>
        <taxon>Flavobacteriales</taxon>
        <taxon>Weeksellaceae</taxon>
        <taxon>Chryseobacterium group</taxon>
        <taxon>Chryseobacterium</taxon>
    </lineage>
</organism>
<evidence type="ECO:0000313" key="1">
    <source>
        <dbReference type="EMBL" id="KMQ64758.1"/>
    </source>
</evidence>
<evidence type="ECO:0000313" key="2">
    <source>
        <dbReference type="Proteomes" id="UP000036261"/>
    </source>
</evidence>
<keyword evidence="2" id="KW-1185">Reference proteome</keyword>
<dbReference type="EMBL" id="LFND01000003">
    <property type="protein sequence ID" value="KMQ64758.1"/>
    <property type="molecule type" value="Genomic_DNA"/>
</dbReference>